<name>A0A315XYH7_RUMFL</name>
<dbReference type="RefSeq" id="WP_109726705.1">
    <property type="nucleotide sequence ID" value="NZ_QGDI01000007.1"/>
</dbReference>
<dbReference type="EMBL" id="QGDI01000007">
    <property type="protein sequence ID" value="PWJ12246.1"/>
    <property type="molecule type" value="Genomic_DNA"/>
</dbReference>
<evidence type="ECO:0008006" key="4">
    <source>
        <dbReference type="Google" id="ProtNLM"/>
    </source>
</evidence>
<reference evidence="2 3" key="1">
    <citation type="submission" date="2018-05" db="EMBL/GenBank/DDBJ databases">
        <title>The Hungate 1000. A catalogue of reference genomes from the rumen microbiome.</title>
        <authorList>
            <person name="Kelly W."/>
        </authorList>
    </citation>
    <scope>NUCLEOTIDE SEQUENCE [LARGE SCALE GENOMIC DNA]</scope>
    <source>
        <strain evidence="2 3">SAb67</strain>
    </source>
</reference>
<keyword evidence="1" id="KW-0732">Signal</keyword>
<feature type="signal peptide" evidence="1">
    <location>
        <begin position="1"/>
        <end position="18"/>
    </location>
</feature>
<organism evidence="2 3">
    <name type="scientific">Ruminococcus flavefaciens</name>
    <dbReference type="NCBI Taxonomy" id="1265"/>
    <lineage>
        <taxon>Bacteria</taxon>
        <taxon>Bacillati</taxon>
        <taxon>Bacillota</taxon>
        <taxon>Clostridia</taxon>
        <taxon>Eubacteriales</taxon>
        <taxon>Oscillospiraceae</taxon>
        <taxon>Ruminococcus</taxon>
    </lineage>
</organism>
<evidence type="ECO:0000256" key="1">
    <source>
        <dbReference type="SAM" id="SignalP"/>
    </source>
</evidence>
<accession>A0A315XYH7</accession>
<dbReference type="OrthoDB" id="1822797at2"/>
<dbReference type="SUPFAM" id="SSF52266">
    <property type="entry name" value="SGNH hydrolase"/>
    <property type="match status" value="1"/>
</dbReference>
<comment type="caution">
    <text evidence="2">The sequence shown here is derived from an EMBL/GenBank/DDBJ whole genome shotgun (WGS) entry which is preliminary data.</text>
</comment>
<evidence type="ECO:0000313" key="3">
    <source>
        <dbReference type="Proteomes" id="UP000245720"/>
    </source>
</evidence>
<protein>
    <recommendedName>
        <fullName evidence="4">SGNH/GDSL hydrolase family protein</fullName>
    </recommendedName>
</protein>
<dbReference type="Proteomes" id="UP000245720">
    <property type="component" value="Unassembled WGS sequence"/>
</dbReference>
<sequence length="345" mass="37596">MRHIEIAVILFALAGLFASCGKVPENTVTGTEQTTAAVNTTAGTTHFISTTVTSTTTSGSQTAAQTHAEAVTVNTTVPEDTDIPPDFTTEQPAEAATEAQNDQITRFDAFSDYTLWAEYTGYPDGLLEAEGATGINQDYFHTPDSSPAYNSGRIVIGDSRCCQLGIYQYRAGLNDFADFAVWGGHYISGYGGIMTDEHLRDVEQCFQSQIRSCQKSTIFFFATVNDYDCWNNNNSSYISAAINTAEKLASMSYEMNGITYHPEVYVIGFDGCWLIGDLFGTPQDVFNRYVQEYNEKLGSACSSSPSLQGRFTTVQDIVGGKAGFIDDGLHYSDDTLEAICSYISN</sequence>
<dbReference type="AlphaFoldDB" id="A0A315XYH7"/>
<dbReference type="PROSITE" id="PS51257">
    <property type="entry name" value="PROKAR_LIPOPROTEIN"/>
    <property type="match status" value="1"/>
</dbReference>
<evidence type="ECO:0000313" key="2">
    <source>
        <dbReference type="EMBL" id="PWJ12246.1"/>
    </source>
</evidence>
<proteinExistence type="predicted"/>
<gene>
    <name evidence="2" type="ORF">IE37_01936</name>
</gene>
<feature type="chain" id="PRO_5039157771" description="SGNH/GDSL hydrolase family protein" evidence="1">
    <location>
        <begin position="19"/>
        <end position="345"/>
    </location>
</feature>